<reference evidence="3 4" key="1">
    <citation type="submission" date="2015-12" db="EMBL/GenBank/DDBJ databases">
        <title>Complete genome sequence of Pseudoalteromonas rubra SCSIO 6842, harboring a conjugative plasmid.</title>
        <authorList>
            <person name="Li B."/>
            <person name="Wang X."/>
        </authorList>
    </citation>
    <scope>NUCLEOTIDE SEQUENCE [LARGE SCALE GENOMIC DNA]</scope>
    <source>
        <strain evidence="3 4">SCSIO 6842</strain>
    </source>
</reference>
<dbReference type="InterPro" id="IPR002931">
    <property type="entry name" value="Transglutaminase-like"/>
</dbReference>
<proteinExistence type="predicted"/>
<feature type="transmembrane region" description="Helical" evidence="1">
    <location>
        <begin position="114"/>
        <end position="141"/>
    </location>
</feature>
<dbReference type="SMART" id="SM00460">
    <property type="entry name" value="TGc"/>
    <property type="match status" value="1"/>
</dbReference>
<feature type="transmembrane region" description="Helical" evidence="1">
    <location>
        <begin position="540"/>
        <end position="560"/>
    </location>
</feature>
<dbReference type="KEGG" id="prr:AT705_02535"/>
<dbReference type="Proteomes" id="UP000069015">
    <property type="component" value="Chromosome 1"/>
</dbReference>
<dbReference type="SUPFAM" id="SSF54001">
    <property type="entry name" value="Cysteine proteinases"/>
    <property type="match status" value="1"/>
</dbReference>
<evidence type="ECO:0000313" key="4">
    <source>
        <dbReference type="Proteomes" id="UP000069015"/>
    </source>
</evidence>
<dbReference type="PANTHER" id="PTHR42736">
    <property type="entry name" value="PROTEIN-GLUTAMINE GAMMA-GLUTAMYLTRANSFERASE"/>
    <property type="match status" value="1"/>
</dbReference>
<keyword evidence="1" id="KW-0812">Transmembrane</keyword>
<evidence type="ECO:0000313" key="3">
    <source>
        <dbReference type="EMBL" id="ALU41900.1"/>
    </source>
</evidence>
<dbReference type="InterPro" id="IPR052901">
    <property type="entry name" value="Bact_TGase-like"/>
</dbReference>
<dbReference type="InterPro" id="IPR021878">
    <property type="entry name" value="TgpA_N"/>
</dbReference>
<dbReference type="AlphaFoldDB" id="A0A0U3IER4"/>
<organism evidence="3 4">
    <name type="scientific">Pseudoalteromonas rubra</name>
    <dbReference type="NCBI Taxonomy" id="43658"/>
    <lineage>
        <taxon>Bacteria</taxon>
        <taxon>Pseudomonadati</taxon>
        <taxon>Pseudomonadota</taxon>
        <taxon>Gammaproteobacteria</taxon>
        <taxon>Alteromonadales</taxon>
        <taxon>Pseudoalteromonadaceae</taxon>
        <taxon>Pseudoalteromonas</taxon>
    </lineage>
</organism>
<evidence type="ECO:0000256" key="1">
    <source>
        <dbReference type="SAM" id="Phobius"/>
    </source>
</evidence>
<feature type="transmembrane region" description="Helical" evidence="1">
    <location>
        <begin position="20"/>
        <end position="47"/>
    </location>
</feature>
<feature type="transmembrane region" description="Helical" evidence="1">
    <location>
        <begin position="162"/>
        <end position="184"/>
    </location>
</feature>
<dbReference type="InterPro" id="IPR038765">
    <property type="entry name" value="Papain-like_cys_pep_sf"/>
</dbReference>
<gene>
    <name evidence="3" type="ORF">AT705_02535</name>
</gene>
<dbReference type="PANTHER" id="PTHR42736:SF1">
    <property type="entry name" value="PROTEIN-GLUTAMINE GAMMA-GLUTAMYLTRANSFERASE"/>
    <property type="match status" value="1"/>
</dbReference>
<dbReference type="RefSeq" id="WP_058795348.1">
    <property type="nucleotide sequence ID" value="NZ_CP013611.1"/>
</dbReference>
<evidence type="ECO:0000259" key="2">
    <source>
        <dbReference type="SMART" id="SM00460"/>
    </source>
</evidence>
<keyword evidence="1" id="KW-0472">Membrane</keyword>
<protein>
    <recommendedName>
        <fullName evidence="2">Transglutaminase-like domain-containing protein</fullName>
    </recommendedName>
</protein>
<feature type="domain" description="Transglutaminase-like" evidence="2">
    <location>
        <begin position="391"/>
        <end position="462"/>
    </location>
</feature>
<accession>A0A0U3IER4</accession>
<name>A0A0U3IER4_9GAMM</name>
<dbReference type="EMBL" id="CP013611">
    <property type="protein sequence ID" value="ALU41900.1"/>
    <property type="molecule type" value="Genomic_DNA"/>
</dbReference>
<dbReference type="Pfam" id="PF11992">
    <property type="entry name" value="TgpA_N"/>
    <property type="match status" value="1"/>
</dbReference>
<dbReference type="Pfam" id="PF01841">
    <property type="entry name" value="Transglut_core"/>
    <property type="match status" value="1"/>
</dbReference>
<keyword evidence="1" id="KW-1133">Transmembrane helix</keyword>
<sequence>MISDKLLGSQTLLTTLLYGLVSILLVDSFGLVFTCAMLLIVLFKLSIHKQLVKGPSEKLINLLAFTIILVVFVAIGFSNLVEMFVSLLLGACALKTIQAKTKKQAMSVQLLNFFVYPCFFIFSQNVLSLLFVLALLVINLAQMLWIEHDIELRSAMKQATKHLLLALPLAAIMVVLLPKVSPFWQLPGAKKTQTGLSEDIDPFEISELSRSDELVFRAIFPENAQMKPPFYWRTLIHDKFDGKRWRVSAHHDVPLQAPYRAVGASYTVIARPSGKTWLYNLGQAKSATRGVNTNHFGTLFMQNHLSSSMEYQVTPIHVSGAGMVNWQYRLNTALPEEINPLATAMAMRWDNATDNTADFIELMKQYFIEHRFSYSLKPATISDRDSIDTFLTETREGFCGHYAASAAFMLRAAGIPARLVSGYLGGEYNEEREYYSVYQYDAHAWVEYYVPQQGWYRLDPTAWVAPDRLIGSLSELTQLEEEFKDNLGLSLMTYSNLALVNWIRLQIEQLDYQWTRWVLNFDHQKQSRLLRDLFGQYHRLLPALSVFLLLIAIFIARFWYLQRKQLVKLPEAVKLHHAICKIAGDELHKLTPSQALLSLKSQYPGLSQELEEFNQYFVKSRFSRAQLTKAEATRMKALGRLIIKKAKK</sequence>
<dbReference type="Gene3D" id="3.10.620.30">
    <property type="match status" value="1"/>
</dbReference>
<feature type="transmembrane region" description="Helical" evidence="1">
    <location>
        <begin position="59"/>
        <end position="81"/>
    </location>
</feature>